<evidence type="ECO:0000313" key="3">
    <source>
        <dbReference type="Proteomes" id="UP000027981"/>
    </source>
</evidence>
<dbReference type="KEGG" id="ppac:PAP_04600"/>
<dbReference type="STRING" id="1343739.PAP_04600"/>
<dbReference type="AlphaFoldDB" id="A0A075LT79"/>
<sequence>MNKNILIIFIVIIIVLPSSLCINAENLETSKMQTLSESGIKERIFERINEIRERNGLSPLEWNETLEKAAQMHAEDMAKRNYFSHESPEGETFKDRLAKVGYKPKSISDGKSETIVIGGENLFLYGGEGSVEEIVNEAVNGWMNSKGHRDNILRKEFTLTGIGVAFAHNCTYEGQSFEFCIYIVQMFG</sequence>
<dbReference type="RefSeq" id="WP_052649072.1">
    <property type="nucleotide sequence ID" value="NZ_CP006019.1"/>
</dbReference>
<dbReference type="InterPro" id="IPR014044">
    <property type="entry name" value="CAP_dom"/>
</dbReference>
<dbReference type="CDD" id="cd05379">
    <property type="entry name" value="CAP_bacterial"/>
    <property type="match status" value="1"/>
</dbReference>
<organism evidence="2 3">
    <name type="scientific">Palaeococcus pacificus DY20341</name>
    <dbReference type="NCBI Taxonomy" id="1343739"/>
    <lineage>
        <taxon>Archaea</taxon>
        <taxon>Methanobacteriati</taxon>
        <taxon>Methanobacteriota</taxon>
        <taxon>Thermococci</taxon>
        <taxon>Thermococcales</taxon>
        <taxon>Thermococcaceae</taxon>
        <taxon>Palaeococcus</taxon>
    </lineage>
</organism>
<dbReference type="OrthoDB" id="60683at2157"/>
<evidence type="ECO:0000313" key="2">
    <source>
        <dbReference type="EMBL" id="AIF69331.1"/>
    </source>
</evidence>
<dbReference type="eggNOG" id="arCOG03962">
    <property type="taxonomic scope" value="Archaea"/>
</dbReference>
<dbReference type="Proteomes" id="UP000027981">
    <property type="component" value="Chromosome"/>
</dbReference>
<dbReference type="Pfam" id="PF00188">
    <property type="entry name" value="CAP"/>
    <property type="match status" value="1"/>
</dbReference>
<protein>
    <recommendedName>
        <fullName evidence="1">SCP domain-containing protein</fullName>
    </recommendedName>
</protein>
<dbReference type="SUPFAM" id="SSF55797">
    <property type="entry name" value="PR-1-like"/>
    <property type="match status" value="1"/>
</dbReference>
<gene>
    <name evidence="2" type="ORF">PAP_04600</name>
</gene>
<evidence type="ECO:0000259" key="1">
    <source>
        <dbReference type="Pfam" id="PF00188"/>
    </source>
</evidence>
<dbReference type="HOGENOM" id="CLU_048111_3_1_2"/>
<dbReference type="PANTHER" id="PTHR31157:SF1">
    <property type="entry name" value="SCP DOMAIN-CONTAINING PROTEIN"/>
    <property type="match status" value="1"/>
</dbReference>
<reference evidence="2 3" key="2">
    <citation type="journal article" date="2015" name="Genome Announc.">
        <title>Complete Genome Sequence of Hyperthermophilic Piezophilic Archaeon Palaeococcus pacificus DY20341T, Isolated from Deep-Sea Hydrothermal Sediments.</title>
        <authorList>
            <person name="Zeng X."/>
            <person name="Jebbar M."/>
            <person name="Shao Z."/>
        </authorList>
    </citation>
    <scope>NUCLEOTIDE SEQUENCE [LARGE SCALE GENOMIC DNA]</scope>
    <source>
        <strain evidence="2 3">DY20341</strain>
    </source>
</reference>
<proteinExistence type="predicted"/>
<keyword evidence="3" id="KW-1185">Reference proteome</keyword>
<dbReference type="EMBL" id="CP006019">
    <property type="protein sequence ID" value="AIF69331.1"/>
    <property type="molecule type" value="Genomic_DNA"/>
</dbReference>
<dbReference type="Gene3D" id="3.40.33.10">
    <property type="entry name" value="CAP"/>
    <property type="match status" value="1"/>
</dbReference>
<dbReference type="InterPro" id="IPR035940">
    <property type="entry name" value="CAP_sf"/>
</dbReference>
<feature type="domain" description="SCP" evidence="1">
    <location>
        <begin position="46"/>
        <end position="186"/>
    </location>
</feature>
<accession>A0A075LT79</accession>
<name>A0A075LT79_9EURY</name>
<dbReference type="PANTHER" id="PTHR31157">
    <property type="entry name" value="SCP DOMAIN-CONTAINING PROTEIN"/>
    <property type="match status" value="1"/>
</dbReference>
<reference evidence="3" key="1">
    <citation type="submission" date="2013-06" db="EMBL/GenBank/DDBJ databases">
        <title>Complete Genome Sequence of Hyperthermophilic Palaeococcus pacificus DY20341T, Isolated from a Deep-Sea Hydrothermal Sediments.</title>
        <authorList>
            <person name="Zeng X."/>
            <person name="Shao Z."/>
        </authorList>
    </citation>
    <scope>NUCLEOTIDE SEQUENCE [LARGE SCALE GENOMIC DNA]</scope>
    <source>
        <strain evidence="3">DY20341</strain>
    </source>
</reference>
<dbReference type="GeneID" id="24842044"/>